<dbReference type="InterPro" id="IPR011032">
    <property type="entry name" value="GroES-like_sf"/>
</dbReference>
<name>A0A6A6PGR5_9PEZI</name>
<dbReference type="Pfam" id="PF00107">
    <property type="entry name" value="ADH_zinc_N"/>
    <property type="match status" value="1"/>
</dbReference>
<dbReference type="RefSeq" id="XP_033585740.1">
    <property type="nucleotide sequence ID" value="XM_033736252.1"/>
</dbReference>
<reference evidence="2" key="1">
    <citation type="journal article" date="2020" name="Stud. Mycol.">
        <title>101 Dothideomycetes genomes: a test case for predicting lifestyles and emergence of pathogens.</title>
        <authorList>
            <person name="Haridas S."/>
            <person name="Albert R."/>
            <person name="Binder M."/>
            <person name="Bloem J."/>
            <person name="Labutti K."/>
            <person name="Salamov A."/>
            <person name="Andreopoulos B."/>
            <person name="Baker S."/>
            <person name="Barry K."/>
            <person name="Bills G."/>
            <person name="Bluhm B."/>
            <person name="Cannon C."/>
            <person name="Castanera R."/>
            <person name="Culley D."/>
            <person name="Daum C."/>
            <person name="Ezra D."/>
            <person name="Gonzalez J."/>
            <person name="Henrissat B."/>
            <person name="Kuo A."/>
            <person name="Liang C."/>
            <person name="Lipzen A."/>
            <person name="Lutzoni F."/>
            <person name="Magnuson J."/>
            <person name="Mondo S."/>
            <person name="Nolan M."/>
            <person name="Ohm R."/>
            <person name="Pangilinan J."/>
            <person name="Park H.-J."/>
            <person name="Ramirez L."/>
            <person name="Alfaro M."/>
            <person name="Sun H."/>
            <person name="Tritt A."/>
            <person name="Yoshinaga Y."/>
            <person name="Zwiers L.-H."/>
            <person name="Turgeon B."/>
            <person name="Goodwin S."/>
            <person name="Spatafora J."/>
            <person name="Crous P."/>
            <person name="Grigoriev I."/>
        </authorList>
    </citation>
    <scope>NUCLEOTIDE SEQUENCE</scope>
    <source>
        <strain evidence="2">CBS 113389</strain>
    </source>
</reference>
<dbReference type="GO" id="GO:0016491">
    <property type="term" value="F:oxidoreductase activity"/>
    <property type="evidence" value="ECO:0007669"/>
    <property type="project" value="InterPro"/>
</dbReference>
<organism evidence="2 3">
    <name type="scientific">Neohortaea acidophila</name>
    <dbReference type="NCBI Taxonomy" id="245834"/>
    <lineage>
        <taxon>Eukaryota</taxon>
        <taxon>Fungi</taxon>
        <taxon>Dikarya</taxon>
        <taxon>Ascomycota</taxon>
        <taxon>Pezizomycotina</taxon>
        <taxon>Dothideomycetes</taxon>
        <taxon>Dothideomycetidae</taxon>
        <taxon>Mycosphaerellales</taxon>
        <taxon>Teratosphaeriaceae</taxon>
        <taxon>Neohortaea</taxon>
    </lineage>
</organism>
<accession>A0A6A6PGR5</accession>
<gene>
    <name evidence="2" type="ORF">BDY17DRAFT_319170</name>
</gene>
<dbReference type="InterPro" id="IPR013149">
    <property type="entry name" value="ADH-like_C"/>
</dbReference>
<dbReference type="SUPFAM" id="SSF51735">
    <property type="entry name" value="NAD(P)-binding Rossmann-fold domains"/>
    <property type="match status" value="1"/>
</dbReference>
<dbReference type="GO" id="GO:0005739">
    <property type="term" value="C:mitochondrion"/>
    <property type="evidence" value="ECO:0007669"/>
    <property type="project" value="TreeGrafter"/>
</dbReference>
<dbReference type="OrthoDB" id="10257049at2759"/>
<dbReference type="Proteomes" id="UP000799767">
    <property type="component" value="Unassembled WGS sequence"/>
</dbReference>
<dbReference type="Gene3D" id="3.90.180.10">
    <property type="entry name" value="Medium-chain alcohol dehydrogenases, catalytic domain"/>
    <property type="match status" value="1"/>
</dbReference>
<proteinExistence type="predicted"/>
<evidence type="ECO:0000313" key="3">
    <source>
        <dbReference type="Proteomes" id="UP000799767"/>
    </source>
</evidence>
<dbReference type="EMBL" id="MU001642">
    <property type="protein sequence ID" value="KAF2479170.1"/>
    <property type="molecule type" value="Genomic_DNA"/>
</dbReference>
<dbReference type="Pfam" id="PF08240">
    <property type="entry name" value="ADH_N"/>
    <property type="match status" value="1"/>
</dbReference>
<dbReference type="SUPFAM" id="SSF50129">
    <property type="entry name" value="GroES-like"/>
    <property type="match status" value="1"/>
</dbReference>
<dbReference type="Gene3D" id="3.40.50.720">
    <property type="entry name" value="NAD(P)-binding Rossmann-like Domain"/>
    <property type="match status" value="1"/>
</dbReference>
<dbReference type="GeneID" id="54477254"/>
<dbReference type="InterPro" id="IPR013154">
    <property type="entry name" value="ADH-like_N"/>
</dbReference>
<evidence type="ECO:0000313" key="2">
    <source>
        <dbReference type="EMBL" id="KAF2479170.1"/>
    </source>
</evidence>
<feature type="domain" description="Enoyl reductase (ER)" evidence="1">
    <location>
        <begin position="12"/>
        <end position="326"/>
    </location>
</feature>
<evidence type="ECO:0000259" key="1">
    <source>
        <dbReference type="SMART" id="SM00829"/>
    </source>
</evidence>
<dbReference type="CDD" id="cd08241">
    <property type="entry name" value="QOR1"/>
    <property type="match status" value="1"/>
</dbReference>
<dbReference type="PANTHER" id="PTHR43677">
    <property type="entry name" value="SHORT-CHAIN DEHYDROGENASE/REDUCTASE"/>
    <property type="match status" value="1"/>
</dbReference>
<dbReference type="InterPro" id="IPR020843">
    <property type="entry name" value="ER"/>
</dbReference>
<dbReference type="InterPro" id="IPR051397">
    <property type="entry name" value="Zn-ADH-like_protein"/>
</dbReference>
<dbReference type="PANTHER" id="PTHR43677:SF4">
    <property type="entry name" value="QUINONE OXIDOREDUCTASE-LIKE PROTEIN 2"/>
    <property type="match status" value="1"/>
</dbReference>
<dbReference type="AlphaFoldDB" id="A0A6A6PGR5"/>
<keyword evidence="3" id="KW-1185">Reference proteome</keyword>
<protein>
    <recommendedName>
        <fullName evidence="1">Enoyl reductase (ER) domain-containing protein</fullName>
    </recommendedName>
</protein>
<dbReference type="SMART" id="SM00829">
    <property type="entry name" value="PKS_ER"/>
    <property type="match status" value="1"/>
</dbReference>
<sequence>MKAIQLKKLVTGPDGLTISNLPDLKPSPDKYLIKIHAAATNFFDVLQIQGKHQQKPDFPWIAGNEMAGEVLAQPTALKTTPKFKVGDRVFGATLGTFATQVHVEEEGLRPMPKDWSFAQASGLFYTAPTAYAALILRARAKKGDYVLVHGSAGALGLAAIQISKGLGMHVIATVNSAEKGEVAKKFGADHVVDSTKEWEKEVAALTPNKRGVDVVLDPLGVIQRSLKCTRWDGRLVVIGFAAGEIEKIPTNRYLLKNVSVSGLFWGMYATMDPESVVTVWDALLDLIAQGKVKPMIYTDKKFTGLEDMPAALKLLASGEAWGKIVVEIPQGKDSKL</sequence>
<dbReference type="InterPro" id="IPR036291">
    <property type="entry name" value="NAD(P)-bd_dom_sf"/>
</dbReference>